<proteinExistence type="predicted"/>
<evidence type="ECO:0000313" key="1">
    <source>
        <dbReference type="EMBL" id="NMO17695.1"/>
    </source>
</evidence>
<dbReference type="AlphaFoldDB" id="A0A848LIY2"/>
<reference evidence="1 2" key="1">
    <citation type="submission" date="2020-04" db="EMBL/GenBank/DDBJ databases">
        <title>Draft genome of Pyxidicoccus fallax type strain.</title>
        <authorList>
            <person name="Whitworth D.E."/>
        </authorList>
    </citation>
    <scope>NUCLEOTIDE SEQUENCE [LARGE SCALE GENOMIC DNA]</scope>
    <source>
        <strain evidence="1 2">DSM 14698</strain>
    </source>
</reference>
<dbReference type="EMBL" id="JABBJJ010000107">
    <property type="protein sequence ID" value="NMO17695.1"/>
    <property type="molecule type" value="Genomic_DNA"/>
</dbReference>
<protein>
    <submittedName>
        <fullName evidence="1">Uncharacterized protein</fullName>
    </submittedName>
</protein>
<organism evidence="1 2">
    <name type="scientific">Pyxidicoccus fallax</name>
    <dbReference type="NCBI Taxonomy" id="394095"/>
    <lineage>
        <taxon>Bacteria</taxon>
        <taxon>Pseudomonadati</taxon>
        <taxon>Myxococcota</taxon>
        <taxon>Myxococcia</taxon>
        <taxon>Myxococcales</taxon>
        <taxon>Cystobacterineae</taxon>
        <taxon>Myxococcaceae</taxon>
        <taxon>Pyxidicoccus</taxon>
    </lineage>
</organism>
<keyword evidence="2" id="KW-1185">Reference proteome</keyword>
<dbReference type="Proteomes" id="UP000518300">
    <property type="component" value="Unassembled WGS sequence"/>
</dbReference>
<accession>A0A848LIY2</accession>
<name>A0A848LIY2_9BACT</name>
<sequence length="99" mass="10694">MLRDRGAPPTQDAVTQFGKTVAEQYFGIAITVQSLPEGAVRLIGEPYVLQHEPSSLPPGAEQVAVFSVLTLNASLQVTRLELRTPSLTGQCCEQSLPSW</sequence>
<evidence type="ECO:0000313" key="2">
    <source>
        <dbReference type="Proteomes" id="UP000518300"/>
    </source>
</evidence>
<gene>
    <name evidence="1" type="ORF">HG543_22970</name>
</gene>
<dbReference type="RefSeq" id="WP_169346975.1">
    <property type="nucleotide sequence ID" value="NZ_JABBJJ010000107.1"/>
</dbReference>
<comment type="caution">
    <text evidence="1">The sequence shown here is derived from an EMBL/GenBank/DDBJ whole genome shotgun (WGS) entry which is preliminary data.</text>
</comment>